<evidence type="ECO:0000256" key="2">
    <source>
        <dbReference type="ARBA" id="ARBA00022475"/>
    </source>
</evidence>
<protein>
    <submittedName>
        <fullName evidence="8">ABC transporter permease</fullName>
    </submittedName>
</protein>
<feature type="transmembrane region" description="Helical" evidence="6">
    <location>
        <begin position="353"/>
        <end position="373"/>
    </location>
</feature>
<organism evidence="8 9">
    <name type="scientific">Hymenobacter saemangeumensis</name>
    <dbReference type="NCBI Taxonomy" id="1084522"/>
    <lineage>
        <taxon>Bacteria</taxon>
        <taxon>Pseudomonadati</taxon>
        <taxon>Bacteroidota</taxon>
        <taxon>Cytophagia</taxon>
        <taxon>Cytophagales</taxon>
        <taxon>Hymenobacteraceae</taxon>
        <taxon>Hymenobacter</taxon>
    </lineage>
</organism>
<keyword evidence="5 6" id="KW-0472">Membrane</keyword>
<evidence type="ECO:0000259" key="7">
    <source>
        <dbReference type="Pfam" id="PF12698"/>
    </source>
</evidence>
<evidence type="ECO:0000256" key="1">
    <source>
        <dbReference type="ARBA" id="ARBA00004651"/>
    </source>
</evidence>
<evidence type="ECO:0000313" key="9">
    <source>
        <dbReference type="Proteomes" id="UP001501153"/>
    </source>
</evidence>
<reference evidence="9" key="1">
    <citation type="journal article" date="2019" name="Int. J. Syst. Evol. Microbiol.">
        <title>The Global Catalogue of Microorganisms (GCM) 10K type strain sequencing project: providing services to taxonomists for standard genome sequencing and annotation.</title>
        <authorList>
            <consortium name="The Broad Institute Genomics Platform"/>
            <consortium name="The Broad Institute Genome Sequencing Center for Infectious Disease"/>
            <person name="Wu L."/>
            <person name="Ma J."/>
        </authorList>
    </citation>
    <scope>NUCLEOTIDE SEQUENCE [LARGE SCALE GENOMIC DNA]</scope>
    <source>
        <strain evidence="9">JCM 17923</strain>
    </source>
</reference>
<evidence type="ECO:0000313" key="8">
    <source>
        <dbReference type="EMBL" id="GAA4370513.1"/>
    </source>
</evidence>
<dbReference type="InterPro" id="IPR051449">
    <property type="entry name" value="ABC-2_transporter_component"/>
</dbReference>
<dbReference type="PANTHER" id="PTHR30294">
    <property type="entry name" value="MEMBRANE COMPONENT OF ABC TRANSPORTER YHHJ-RELATED"/>
    <property type="match status" value="1"/>
</dbReference>
<keyword evidence="4 6" id="KW-1133">Transmembrane helix</keyword>
<feature type="domain" description="ABC-2 type transporter transmembrane" evidence="7">
    <location>
        <begin position="19"/>
        <end position="427"/>
    </location>
</feature>
<dbReference type="Pfam" id="PF12698">
    <property type="entry name" value="ABC2_membrane_3"/>
    <property type="match status" value="1"/>
</dbReference>
<comment type="caution">
    <text evidence="8">The sequence shown here is derived from an EMBL/GenBank/DDBJ whole genome shotgun (WGS) entry which is preliminary data.</text>
</comment>
<dbReference type="Proteomes" id="UP001501153">
    <property type="component" value="Unassembled WGS sequence"/>
</dbReference>
<comment type="subcellular location">
    <subcellularLocation>
        <location evidence="1">Cell membrane</location>
        <topology evidence="1">Multi-pass membrane protein</topology>
    </subcellularLocation>
</comment>
<dbReference type="SUPFAM" id="SSF53850">
    <property type="entry name" value="Periplasmic binding protein-like II"/>
    <property type="match status" value="1"/>
</dbReference>
<dbReference type="RefSeq" id="WP_345238426.1">
    <property type="nucleotide sequence ID" value="NZ_BAABGZ010000082.1"/>
</dbReference>
<dbReference type="PANTHER" id="PTHR30294:SF29">
    <property type="entry name" value="MULTIDRUG ABC TRANSPORTER PERMEASE YBHS-RELATED"/>
    <property type="match status" value="1"/>
</dbReference>
<evidence type="ECO:0000256" key="5">
    <source>
        <dbReference type="ARBA" id="ARBA00023136"/>
    </source>
</evidence>
<feature type="transmembrane region" description="Helical" evidence="6">
    <location>
        <begin position="407"/>
        <end position="431"/>
    </location>
</feature>
<feature type="transmembrane region" description="Helical" evidence="6">
    <location>
        <begin position="21"/>
        <end position="42"/>
    </location>
</feature>
<evidence type="ECO:0000256" key="3">
    <source>
        <dbReference type="ARBA" id="ARBA00022692"/>
    </source>
</evidence>
<keyword evidence="9" id="KW-1185">Reference proteome</keyword>
<dbReference type="InterPro" id="IPR013525">
    <property type="entry name" value="ABC2_TM"/>
</dbReference>
<proteinExistence type="predicted"/>
<evidence type="ECO:0000256" key="4">
    <source>
        <dbReference type="ARBA" id="ARBA00022989"/>
    </source>
</evidence>
<gene>
    <name evidence="8" type="ORF">GCM10023185_45050</name>
</gene>
<accession>A0ABP8IST6</accession>
<feature type="transmembrane region" description="Helical" evidence="6">
    <location>
        <begin position="178"/>
        <end position="196"/>
    </location>
</feature>
<dbReference type="Gene3D" id="3.40.190.10">
    <property type="entry name" value="Periplasmic binding protein-like II"/>
    <property type="match status" value="1"/>
</dbReference>
<name>A0ABP8IST6_9BACT</name>
<sequence length="455" mass="49559">MSKIWLIAQREYITRVRKKSFIIMSLLGPLLTIALFAVPLLIAKMSDKDKLVAVADAGNLFAGELPAPKEDVRFVAVPTDLAQAKAQYKAGKYDALLYVPPFEMENPAGFQIFSKQGVGLSLESDLRKTINKQIEMQRLRKSGITRETLDKLKADIDLQSISLSENGEKAASTGVSTAVAYGAGFLIYIFIFLYGVQIMRGVMEEKTNRIVEVMISSVKPFQLMMGKVVGIAGVGFTQLALWVLLSMGISTVFAGSVSPASAVAARTAQSGKLAQAAVEDDDTAVVQSETAAEKTERKQATLVSKLSKGLSDMNMPLIIGCFLFYFLGGYLFYGSLFGAIGSAVDNETDTQQFMMPVTMPLVLTFVVSQAVLTTNPNGSVAFWMSMIPFTSPIAMMMRLPFGGVPAWQLALSMALLIGGFIGTIWLAGRIYRVGILMYGKKVTYGELSRWMFYKG</sequence>
<keyword evidence="3 6" id="KW-0812">Transmembrane</keyword>
<keyword evidence="2" id="KW-1003">Cell membrane</keyword>
<evidence type="ECO:0000256" key="6">
    <source>
        <dbReference type="SAM" id="Phobius"/>
    </source>
</evidence>
<dbReference type="EMBL" id="BAABGZ010000082">
    <property type="protein sequence ID" value="GAA4370513.1"/>
    <property type="molecule type" value="Genomic_DNA"/>
</dbReference>
<feature type="transmembrane region" description="Helical" evidence="6">
    <location>
        <begin position="315"/>
        <end position="333"/>
    </location>
</feature>